<name>A0A5B7IHA1_PORTR</name>
<evidence type="ECO:0000313" key="1">
    <source>
        <dbReference type="EMBL" id="MPC81595.1"/>
    </source>
</evidence>
<evidence type="ECO:0000313" key="2">
    <source>
        <dbReference type="Proteomes" id="UP000324222"/>
    </source>
</evidence>
<dbReference type="AlphaFoldDB" id="A0A5B7IHA1"/>
<comment type="caution">
    <text evidence="1">The sequence shown here is derived from an EMBL/GenBank/DDBJ whole genome shotgun (WGS) entry which is preliminary data.</text>
</comment>
<proteinExistence type="predicted"/>
<gene>
    <name evidence="1" type="ORF">E2C01_076220</name>
</gene>
<reference evidence="1 2" key="1">
    <citation type="submission" date="2019-05" db="EMBL/GenBank/DDBJ databases">
        <title>Another draft genome of Portunus trituberculatus and its Hox gene families provides insights of decapod evolution.</title>
        <authorList>
            <person name="Jeong J.-H."/>
            <person name="Song I."/>
            <person name="Kim S."/>
            <person name="Choi T."/>
            <person name="Kim D."/>
            <person name="Ryu S."/>
            <person name="Kim W."/>
        </authorList>
    </citation>
    <scope>NUCLEOTIDE SEQUENCE [LARGE SCALE GENOMIC DNA]</scope>
    <source>
        <tissue evidence="1">Muscle</tissue>
    </source>
</reference>
<keyword evidence="2" id="KW-1185">Reference proteome</keyword>
<accession>A0A5B7IHA1</accession>
<organism evidence="1 2">
    <name type="scientific">Portunus trituberculatus</name>
    <name type="common">Swimming crab</name>
    <name type="synonym">Neptunus trituberculatus</name>
    <dbReference type="NCBI Taxonomy" id="210409"/>
    <lineage>
        <taxon>Eukaryota</taxon>
        <taxon>Metazoa</taxon>
        <taxon>Ecdysozoa</taxon>
        <taxon>Arthropoda</taxon>
        <taxon>Crustacea</taxon>
        <taxon>Multicrustacea</taxon>
        <taxon>Malacostraca</taxon>
        <taxon>Eumalacostraca</taxon>
        <taxon>Eucarida</taxon>
        <taxon>Decapoda</taxon>
        <taxon>Pleocyemata</taxon>
        <taxon>Brachyura</taxon>
        <taxon>Eubrachyura</taxon>
        <taxon>Portunoidea</taxon>
        <taxon>Portunidae</taxon>
        <taxon>Portuninae</taxon>
        <taxon>Portunus</taxon>
    </lineage>
</organism>
<protein>
    <submittedName>
        <fullName evidence="1">Uncharacterized protein</fullName>
    </submittedName>
</protein>
<dbReference type="Proteomes" id="UP000324222">
    <property type="component" value="Unassembled WGS sequence"/>
</dbReference>
<sequence>MEAFMVSGRTSARRSIDDLKDAEPEKTFGFVRDCAVAVIPSYLPLGECLGSVCWRG</sequence>
<dbReference type="EMBL" id="VSRR010057450">
    <property type="protein sequence ID" value="MPC81595.1"/>
    <property type="molecule type" value="Genomic_DNA"/>
</dbReference>